<name>A0A2N3YIB8_9MICO</name>
<dbReference type="Proteomes" id="UP000233781">
    <property type="component" value="Unassembled WGS sequence"/>
</dbReference>
<evidence type="ECO:0000256" key="3">
    <source>
        <dbReference type="ARBA" id="ARBA00023027"/>
    </source>
</evidence>
<dbReference type="RefSeq" id="WP_101395127.1">
    <property type="nucleotide sequence ID" value="NZ_PJNE01000001.1"/>
</dbReference>
<keyword evidence="2" id="KW-0560">Oxidoreductase</keyword>
<dbReference type="PANTHER" id="PTHR22604:SF105">
    <property type="entry name" value="TRANS-1,2-DIHYDROBENZENE-1,2-DIOL DEHYDROGENASE"/>
    <property type="match status" value="1"/>
</dbReference>
<evidence type="ECO:0000259" key="4">
    <source>
        <dbReference type="Pfam" id="PF01408"/>
    </source>
</evidence>
<keyword evidence="7" id="KW-1185">Reference proteome</keyword>
<dbReference type="PANTHER" id="PTHR22604">
    <property type="entry name" value="OXIDOREDUCTASES"/>
    <property type="match status" value="1"/>
</dbReference>
<dbReference type="GO" id="GO:0000166">
    <property type="term" value="F:nucleotide binding"/>
    <property type="evidence" value="ECO:0007669"/>
    <property type="project" value="InterPro"/>
</dbReference>
<dbReference type="AlphaFoldDB" id="A0A2N3YIB8"/>
<dbReference type="Pfam" id="PF01408">
    <property type="entry name" value="GFO_IDH_MocA"/>
    <property type="match status" value="1"/>
</dbReference>
<proteinExistence type="inferred from homology"/>
<sequence length="337" mass="35951">MSGLRWGVLGTANIARAQFLPAVRETGQRAVLVGGRDRDATAEFARAHGVERSVGGYAAVLEDPEVDAVYVPLPNPLHAEWTVAALRAGKAVLCEKPLCLDPPQVEQVLAVAEAAEQPLWEAFVFPFQAQHARLVELLTEGAIGDLREIVGSFHFEVSRPDDIRLSRETGGGALADVGCYPMRLAHELFQGTAESATATAVLGEQVEVDVSAVLSYPDDRRLLLTCGFRRSYDTTTVLLGTEGSLRLDNPYHPGRGTVLEVRRRGADPVLEKPTQDTRSFSAALRHIAAVLAGEQAPAHTALESALPVGRALHLAQTAVSAPPSSDLARPALAGDLP</sequence>
<comment type="similarity">
    <text evidence="1">Belongs to the Gfo/Idh/MocA family.</text>
</comment>
<dbReference type="SUPFAM" id="SSF51735">
    <property type="entry name" value="NAD(P)-binding Rossmann-fold domains"/>
    <property type="match status" value="1"/>
</dbReference>
<evidence type="ECO:0000259" key="5">
    <source>
        <dbReference type="Pfam" id="PF22725"/>
    </source>
</evidence>
<protein>
    <submittedName>
        <fullName evidence="6">Putative dehydrogenase</fullName>
    </submittedName>
</protein>
<reference evidence="6 7" key="1">
    <citation type="submission" date="2017-12" db="EMBL/GenBank/DDBJ databases">
        <title>Sequencing the genomes of 1000 Actinobacteria strains.</title>
        <authorList>
            <person name="Klenk H.-P."/>
        </authorList>
    </citation>
    <scope>NUCLEOTIDE SEQUENCE [LARGE SCALE GENOMIC DNA]</scope>
    <source>
        <strain evidence="6 7">DSM 12806</strain>
    </source>
</reference>
<dbReference type="Pfam" id="PF22725">
    <property type="entry name" value="GFO_IDH_MocA_C3"/>
    <property type="match status" value="1"/>
</dbReference>
<gene>
    <name evidence="6" type="ORF">ATL31_1399</name>
</gene>
<dbReference type="EMBL" id="PJNE01000001">
    <property type="protein sequence ID" value="PKW26585.1"/>
    <property type="molecule type" value="Genomic_DNA"/>
</dbReference>
<evidence type="ECO:0000313" key="6">
    <source>
        <dbReference type="EMBL" id="PKW26585.1"/>
    </source>
</evidence>
<evidence type="ECO:0000256" key="1">
    <source>
        <dbReference type="ARBA" id="ARBA00010928"/>
    </source>
</evidence>
<dbReference type="Gene3D" id="3.30.360.10">
    <property type="entry name" value="Dihydrodipicolinate Reductase, domain 2"/>
    <property type="match status" value="1"/>
</dbReference>
<comment type="caution">
    <text evidence="6">The sequence shown here is derived from an EMBL/GenBank/DDBJ whole genome shotgun (WGS) entry which is preliminary data.</text>
</comment>
<keyword evidence="3" id="KW-0520">NAD</keyword>
<organism evidence="6 7">
    <name type="scientific">Phycicoccus duodecadis</name>
    <dbReference type="NCBI Taxonomy" id="173053"/>
    <lineage>
        <taxon>Bacteria</taxon>
        <taxon>Bacillati</taxon>
        <taxon>Actinomycetota</taxon>
        <taxon>Actinomycetes</taxon>
        <taxon>Micrococcales</taxon>
        <taxon>Intrasporangiaceae</taxon>
        <taxon>Phycicoccus</taxon>
    </lineage>
</organism>
<accession>A0A2N3YIB8</accession>
<dbReference type="Gene3D" id="3.40.50.720">
    <property type="entry name" value="NAD(P)-binding Rossmann-like Domain"/>
    <property type="match status" value="1"/>
</dbReference>
<dbReference type="OrthoDB" id="9815825at2"/>
<dbReference type="InterPro" id="IPR050984">
    <property type="entry name" value="Gfo/Idh/MocA_domain"/>
</dbReference>
<feature type="domain" description="GFO/IDH/MocA-like oxidoreductase" evidence="5">
    <location>
        <begin position="132"/>
        <end position="246"/>
    </location>
</feature>
<feature type="domain" description="Gfo/Idh/MocA-like oxidoreductase N-terminal" evidence="4">
    <location>
        <begin position="4"/>
        <end position="121"/>
    </location>
</feature>
<dbReference type="InterPro" id="IPR055170">
    <property type="entry name" value="GFO_IDH_MocA-like_dom"/>
</dbReference>
<dbReference type="GO" id="GO:0016491">
    <property type="term" value="F:oxidoreductase activity"/>
    <property type="evidence" value="ECO:0007669"/>
    <property type="project" value="UniProtKB-KW"/>
</dbReference>
<evidence type="ECO:0000256" key="2">
    <source>
        <dbReference type="ARBA" id="ARBA00023002"/>
    </source>
</evidence>
<evidence type="ECO:0000313" key="7">
    <source>
        <dbReference type="Proteomes" id="UP000233781"/>
    </source>
</evidence>
<dbReference type="InterPro" id="IPR000683">
    <property type="entry name" value="Gfo/Idh/MocA-like_OxRdtase_N"/>
</dbReference>
<dbReference type="SUPFAM" id="SSF55347">
    <property type="entry name" value="Glyceraldehyde-3-phosphate dehydrogenase-like, C-terminal domain"/>
    <property type="match status" value="1"/>
</dbReference>
<dbReference type="InterPro" id="IPR036291">
    <property type="entry name" value="NAD(P)-bd_dom_sf"/>
</dbReference>